<evidence type="ECO:0000313" key="5">
    <source>
        <dbReference type="EMBL" id="OJD33558.1"/>
    </source>
</evidence>
<feature type="compositionally biased region" description="Low complexity" evidence="1">
    <location>
        <begin position="584"/>
        <end position="596"/>
    </location>
</feature>
<keyword evidence="2" id="KW-1133">Transmembrane helix</keyword>
<dbReference type="GeneID" id="31014065"/>
<feature type="compositionally biased region" description="Low complexity" evidence="1">
    <location>
        <begin position="1014"/>
        <end position="1030"/>
    </location>
</feature>
<dbReference type="GO" id="GO:0016020">
    <property type="term" value="C:membrane"/>
    <property type="evidence" value="ECO:0007669"/>
    <property type="project" value="InterPro"/>
</dbReference>
<evidence type="ECO:0000313" key="6">
    <source>
        <dbReference type="Proteomes" id="UP000183809"/>
    </source>
</evidence>
<feature type="region of interest" description="Disordered" evidence="1">
    <location>
        <begin position="1424"/>
        <end position="1507"/>
    </location>
</feature>
<dbReference type="Pfam" id="PF05345">
    <property type="entry name" value="He_PIG"/>
    <property type="match status" value="2"/>
</dbReference>
<feature type="compositionally biased region" description="Acidic residues" evidence="1">
    <location>
        <begin position="1444"/>
        <end position="1455"/>
    </location>
</feature>
<dbReference type="SUPFAM" id="SSF49313">
    <property type="entry name" value="Cadherin-like"/>
    <property type="match status" value="3"/>
</dbReference>
<feature type="compositionally biased region" description="Polar residues" evidence="1">
    <location>
        <begin position="860"/>
        <end position="873"/>
    </location>
</feature>
<feature type="compositionally biased region" description="Pro residues" evidence="1">
    <location>
        <begin position="1338"/>
        <end position="1347"/>
    </location>
</feature>
<dbReference type="InterPro" id="IPR015919">
    <property type="entry name" value="Cadherin-like_sf"/>
</dbReference>
<feature type="compositionally biased region" description="Pro residues" evidence="1">
    <location>
        <begin position="1031"/>
        <end position="1043"/>
    </location>
</feature>
<keyword evidence="2 5" id="KW-0812">Transmembrane</keyword>
<feature type="compositionally biased region" description="Low complexity" evidence="1">
    <location>
        <begin position="1256"/>
        <end position="1273"/>
    </location>
</feature>
<feature type="compositionally biased region" description="Gly residues" evidence="1">
    <location>
        <begin position="1128"/>
        <end position="1142"/>
    </location>
</feature>
<dbReference type="Proteomes" id="UP000183809">
    <property type="component" value="Unassembled WGS sequence"/>
</dbReference>
<feature type="compositionally biased region" description="Low complexity" evidence="1">
    <location>
        <begin position="413"/>
        <end position="442"/>
    </location>
</feature>
<comment type="caution">
    <text evidence="5">The sequence shown here is derived from an EMBL/GenBank/DDBJ whole genome shotgun (WGS) entry which is preliminary data.</text>
</comment>
<feature type="compositionally biased region" description="Low complexity" evidence="1">
    <location>
        <begin position="874"/>
        <end position="884"/>
    </location>
</feature>
<feature type="compositionally biased region" description="Polar residues" evidence="1">
    <location>
        <begin position="694"/>
        <end position="703"/>
    </location>
</feature>
<evidence type="ECO:0000259" key="4">
    <source>
        <dbReference type="SMART" id="SM00736"/>
    </source>
</evidence>
<dbReference type="InterPro" id="IPR013783">
    <property type="entry name" value="Ig-like_fold"/>
</dbReference>
<feature type="compositionally biased region" description="Gly residues" evidence="1">
    <location>
        <begin position="1197"/>
        <end position="1208"/>
    </location>
</feature>
<proteinExistence type="predicted"/>
<feature type="compositionally biased region" description="Polar residues" evidence="1">
    <location>
        <begin position="989"/>
        <end position="1006"/>
    </location>
</feature>
<dbReference type="OrthoDB" id="41532at2759"/>
<feature type="compositionally biased region" description="Gly residues" evidence="1">
    <location>
        <begin position="1226"/>
        <end position="1236"/>
    </location>
</feature>
<feature type="compositionally biased region" description="Low complexity" evidence="1">
    <location>
        <begin position="952"/>
        <end position="972"/>
    </location>
</feature>
<dbReference type="STRING" id="236234.A0A1J9QX23"/>
<feature type="chain" id="PRO_5013221773" evidence="3">
    <location>
        <begin position="17"/>
        <end position="1507"/>
    </location>
</feature>
<feature type="compositionally biased region" description="Pro residues" evidence="1">
    <location>
        <begin position="1473"/>
        <end position="1484"/>
    </location>
</feature>
<protein>
    <submittedName>
        <fullName evidence="5">Transmembrane glycoprotein</fullName>
    </submittedName>
</protein>
<evidence type="ECO:0000256" key="2">
    <source>
        <dbReference type="SAM" id="Phobius"/>
    </source>
</evidence>
<feature type="compositionally biased region" description="Basic and acidic residues" evidence="1">
    <location>
        <begin position="1485"/>
        <end position="1497"/>
    </location>
</feature>
<feature type="compositionally biased region" description="Basic and acidic residues" evidence="1">
    <location>
        <begin position="614"/>
        <end position="623"/>
    </location>
</feature>
<feature type="compositionally biased region" description="Low complexity" evidence="1">
    <location>
        <begin position="917"/>
        <end position="931"/>
    </location>
</feature>
<feature type="compositionally biased region" description="Gly residues" evidence="1">
    <location>
        <begin position="1174"/>
        <end position="1187"/>
    </location>
</feature>
<feature type="region of interest" description="Disordered" evidence="1">
    <location>
        <begin position="413"/>
        <end position="446"/>
    </location>
</feature>
<keyword evidence="6" id="KW-1185">Reference proteome</keyword>
<dbReference type="SMART" id="SM00736">
    <property type="entry name" value="CADG"/>
    <property type="match status" value="2"/>
</dbReference>
<feature type="compositionally biased region" description="Acidic residues" evidence="1">
    <location>
        <begin position="1079"/>
        <end position="1091"/>
    </location>
</feature>
<feature type="compositionally biased region" description="Polar residues" evidence="1">
    <location>
        <begin position="644"/>
        <end position="665"/>
    </location>
</feature>
<keyword evidence="3" id="KW-0732">Signal</keyword>
<dbReference type="InterPro" id="IPR006644">
    <property type="entry name" value="Cadg"/>
</dbReference>
<feature type="region of interest" description="Disordered" evidence="1">
    <location>
        <begin position="584"/>
        <end position="665"/>
    </location>
</feature>
<feature type="domain" description="Dystroglycan-type cadherin-like" evidence="4">
    <location>
        <begin position="128"/>
        <end position="226"/>
    </location>
</feature>
<reference evidence="5 6" key="1">
    <citation type="submission" date="2016-10" db="EMBL/GenBank/DDBJ databases">
        <title>Proteomics and genomics reveal pathogen-plant mechanisms compatible with a hemibiotrophic lifestyle of Diplodia corticola.</title>
        <authorList>
            <person name="Fernandes I."/>
            <person name="De Jonge R."/>
            <person name="Van De Peer Y."/>
            <person name="Devreese B."/>
            <person name="Alves A."/>
            <person name="Esteves A.C."/>
        </authorList>
    </citation>
    <scope>NUCLEOTIDE SEQUENCE [LARGE SCALE GENOMIC DNA]</scope>
    <source>
        <strain evidence="5 6">CBS 112549</strain>
    </source>
</reference>
<evidence type="ECO:0000256" key="3">
    <source>
        <dbReference type="SAM" id="SignalP"/>
    </source>
</evidence>
<feature type="region of interest" description="Disordered" evidence="1">
    <location>
        <begin position="482"/>
        <end position="504"/>
    </location>
</feature>
<name>A0A1J9QX23_9PEZI</name>
<dbReference type="Gene3D" id="2.60.40.10">
    <property type="entry name" value="Immunoglobulins"/>
    <property type="match status" value="2"/>
</dbReference>
<feature type="compositionally biased region" description="Basic residues" evidence="1">
    <location>
        <begin position="604"/>
        <end position="613"/>
    </location>
</feature>
<feature type="compositionally biased region" description="Polar residues" evidence="1">
    <location>
        <begin position="527"/>
        <end position="536"/>
    </location>
</feature>
<sequence>MLLAILILLLVAAAEAAPAVSFPLNSQVPPVARVLQPFDFQFSSETFTAGSGAVEYSLAGSPAWLSLDSPNRRLYGTPTAKDMGAPSFTIIAEDSTGSTAMQATLIVSADAAPKLNIDIADPLSQAGKLSGPQSLSLQPSKPFNIQFPPDTFTSSATAELTYYATLSDRSPLPSWVSFNPESMVFSGTSSDSPQTVDVMLVASDVVGFAGASLIFTLSVSAHQLVFSNVEQTVTVTAGSAVSVTDLRSQLSLDGQPLADSDFGNATATPPGWLSFDSTTLDMSGTAPPDVNSTSFAISVADRFGDVANTTVLLTTGSGLLRSAVGNLNAVVGESAKFVLSNVVTPQAGLQVEVDLGSAAQWLHFNETSLTIAGAIPSSATPQTIHGSIKVATADGSQSDTNSFDIVIKAAAATGSSGSSPRSTPAQSNASTTAEASETSSASLSPHHEPANNGAIIAVSVVCIVIAIIALVLGFLLYRRSKRPARPASPNRRKEDISRPTYPDELEWQMGDATFIRDRDVEKGEGSATRTETQVGSPSPLKKATRHNYRPSQTTSIGEADSQVLHSAIQSGDWTVAAGAIRSAPASHGAGAGPSSRPLEESPARGRRSRRSFRVHRDSQDSYGRRSVGLPARRRLHGIGHGRTSFGSPTRRFSSNPSRGADSYSSFSTLSTGMLSNGLLSPAASHFPAPPPSPCTTANRYSNTENRKSVRIVPGSPMADNTTILTDTRPLDERRQSYIRNRAVSRSPFFAAHGSSRASSSQRPSMIGTLADSRASGDGGEYAAGRTLSPSSYYGPRSTTAGEERPQFPGSLRRKRTGTGRTARAYSETSSAADTPSRRWRSTTNHGTIGPLAGNAPMESPRSSMVLSALSDSAYTTTEGTGTDEYNSHNAPSPADHGGGDPMDIDDPADLMQRSDDAGQGSASSSEGADAATRPPAFMTSPLSPSALRVKKQQQQPSSPTSPISPVSAAASFSKEHDPRHHHHREQARRTPSPTQSFKSNITTSPFHRSRKRSASAASAATTTSSSSSPTKQPPPPSPPPPLPTTTEFPTHYRPTNPNLTDFATPTATSRHRNRNNSHDDDDSDDDDDDDLNQAASVLLRNSAIASQQRRSSHSHSHSHSHGNDAFTGGSGAGGSSGGGGVTKSGLSAAVRQQLMQRNSIINRGRHHHAAMASGGLGSKSGGGGGRFGSSRAVSRESGGGGGGGGGLGGRREKEAQRRERRRRSGNGSGAGAGAGAGSRFSRELDRQRQRGREEAVATAAAVVGRDTGVGAEAPGEEEDDGEMRDPTNTGGAGGLRIPLSMISNVGAKTNFLLAAPPPPPPPPPPSSSASHRQSLLPLSPPPPPPSGSPSSSSSLPSSPRKKQQQQQQQQQQSQHTHHHLRPPTTTTTTNSGGMYGLGSSALGDDDRIFFVGDEGIKARRPVSVEGRPTRYSSVRGGISSYVQDENENNYEDDDEKMQRSAGMWKTMAVSTPSSPPPPPPPPIPEKSEERSGAKTRESSVVGNEAFL</sequence>
<feature type="compositionally biased region" description="Basic and acidic residues" evidence="1">
    <location>
        <begin position="1240"/>
        <end position="1255"/>
    </location>
</feature>
<feature type="transmembrane region" description="Helical" evidence="2">
    <location>
        <begin position="454"/>
        <end position="477"/>
    </location>
</feature>
<feature type="region of interest" description="Disordered" evidence="1">
    <location>
        <begin position="1311"/>
        <end position="1405"/>
    </location>
</feature>
<feature type="domain" description="Dystroglycan-type cadherin-like" evidence="4">
    <location>
        <begin position="19"/>
        <end position="115"/>
    </location>
</feature>
<dbReference type="RefSeq" id="XP_020129818.1">
    <property type="nucleotide sequence ID" value="XM_020273804.1"/>
</dbReference>
<feature type="compositionally biased region" description="Pro residues" evidence="1">
    <location>
        <begin position="1315"/>
        <end position="1326"/>
    </location>
</feature>
<feature type="signal peptide" evidence="3">
    <location>
        <begin position="1"/>
        <end position="16"/>
    </location>
</feature>
<accession>A0A1J9QX23</accession>
<keyword evidence="2" id="KW-0472">Membrane</keyword>
<feature type="compositionally biased region" description="Low complexity" evidence="1">
    <location>
        <begin position="1348"/>
        <end position="1374"/>
    </location>
</feature>
<feature type="compositionally biased region" description="Polar residues" evidence="1">
    <location>
        <begin position="787"/>
        <end position="800"/>
    </location>
</feature>
<feature type="region of interest" description="Disordered" evidence="1">
    <location>
        <begin position="520"/>
        <end position="559"/>
    </location>
</feature>
<organism evidence="5 6">
    <name type="scientific">Diplodia corticola</name>
    <dbReference type="NCBI Taxonomy" id="236234"/>
    <lineage>
        <taxon>Eukaryota</taxon>
        <taxon>Fungi</taxon>
        <taxon>Dikarya</taxon>
        <taxon>Ascomycota</taxon>
        <taxon>Pezizomycotina</taxon>
        <taxon>Dothideomycetes</taxon>
        <taxon>Dothideomycetes incertae sedis</taxon>
        <taxon>Botryosphaeriales</taxon>
        <taxon>Botryosphaeriaceae</taxon>
        <taxon>Diplodia</taxon>
    </lineage>
</organism>
<feature type="compositionally biased region" description="Basic residues" evidence="1">
    <location>
        <begin position="1110"/>
        <end position="1120"/>
    </location>
</feature>
<feature type="compositionally biased region" description="Low complexity" evidence="1">
    <location>
        <begin position="1327"/>
        <end position="1337"/>
    </location>
</feature>
<dbReference type="EMBL" id="MNUE01000029">
    <property type="protein sequence ID" value="OJD33558.1"/>
    <property type="molecule type" value="Genomic_DNA"/>
</dbReference>
<dbReference type="GO" id="GO:0005509">
    <property type="term" value="F:calcium ion binding"/>
    <property type="evidence" value="ECO:0007669"/>
    <property type="project" value="InterPro"/>
</dbReference>
<feature type="compositionally biased region" description="Polar residues" evidence="1">
    <location>
        <begin position="1053"/>
        <end position="1068"/>
    </location>
</feature>
<gene>
    <name evidence="5" type="ORF">BKCO1_2900045</name>
</gene>
<feature type="region of interest" description="Disordered" evidence="1">
    <location>
        <begin position="772"/>
        <end position="1297"/>
    </location>
</feature>
<evidence type="ECO:0000256" key="1">
    <source>
        <dbReference type="SAM" id="MobiDB-lite"/>
    </source>
</evidence>
<feature type="region of interest" description="Disordered" evidence="1">
    <location>
        <begin position="682"/>
        <end position="732"/>
    </location>
</feature>